<proteinExistence type="inferred from homology"/>
<dbReference type="Pfam" id="PF03109">
    <property type="entry name" value="ABC1"/>
    <property type="match status" value="1"/>
</dbReference>
<dbReference type="KEGG" id="taci:TDSAC_1730"/>
<dbReference type="InterPro" id="IPR050154">
    <property type="entry name" value="UbiB_kinase"/>
</dbReference>
<dbReference type="OrthoDB" id="9795390at2"/>
<dbReference type="CDD" id="cd05121">
    <property type="entry name" value="ABC1_ADCK3-like"/>
    <property type="match status" value="1"/>
</dbReference>
<dbReference type="PANTHER" id="PTHR10566">
    <property type="entry name" value="CHAPERONE-ACTIVITY OF BC1 COMPLEX CABC1 -RELATED"/>
    <property type="match status" value="1"/>
</dbReference>
<dbReference type="AlphaFoldDB" id="A0A2R4W2Z8"/>
<accession>A0A2R4W2Z8</accession>
<protein>
    <submittedName>
        <fullName evidence="4">2-octaprenylphenol hydroxylase</fullName>
    </submittedName>
</protein>
<keyword evidence="5" id="KW-1185">Reference proteome</keyword>
<feature type="transmembrane region" description="Helical" evidence="2">
    <location>
        <begin position="533"/>
        <end position="556"/>
    </location>
</feature>
<evidence type="ECO:0000259" key="3">
    <source>
        <dbReference type="PROSITE" id="PS50011"/>
    </source>
</evidence>
<keyword evidence="2" id="KW-1133">Transmembrane helix</keyword>
<evidence type="ECO:0000256" key="1">
    <source>
        <dbReference type="ARBA" id="ARBA00009670"/>
    </source>
</evidence>
<dbReference type="SUPFAM" id="SSF56112">
    <property type="entry name" value="Protein kinase-like (PK-like)"/>
    <property type="match status" value="1"/>
</dbReference>
<evidence type="ECO:0000256" key="2">
    <source>
        <dbReference type="SAM" id="Phobius"/>
    </source>
</evidence>
<evidence type="ECO:0000313" key="5">
    <source>
        <dbReference type="Proteomes" id="UP000244792"/>
    </source>
</evidence>
<dbReference type="RefSeq" id="WP_108310099.1">
    <property type="nucleotide sequence ID" value="NZ_CP020921.1"/>
</dbReference>
<dbReference type="Gene3D" id="1.10.510.10">
    <property type="entry name" value="Transferase(Phosphotransferase) domain 1"/>
    <property type="match status" value="1"/>
</dbReference>
<reference evidence="4 5" key="1">
    <citation type="submission" date="2017-04" db="EMBL/GenBank/DDBJ databases">
        <title>Genomic insights into metabolism of Thermodesulfobium acidiphilum.</title>
        <authorList>
            <person name="Toshchakov S.V."/>
            <person name="Frolov E.N."/>
            <person name="Kublanov I.V."/>
            <person name="Samarov N.I."/>
            <person name="Novikov A."/>
            <person name="Lebedinsky A.V."/>
            <person name="Bonch-Osmolovskaya E.A."/>
            <person name="Chernyh N.A."/>
        </authorList>
    </citation>
    <scope>NUCLEOTIDE SEQUENCE [LARGE SCALE GENOMIC DNA]</scope>
    <source>
        <strain evidence="4 5">3127-1</strain>
    </source>
</reference>
<keyword evidence="2" id="KW-0472">Membrane</keyword>
<sequence length="564" mass="65640">MLLLKIGRNYRELKRYLTIFSILIRYGFEDVLDKVEERLRFKLFIFWQKGAAKKEKAGIERLSTPERVRLALEELGPTFIKFGQILSCRPDLLPHQFIEELSKLQDNVPPFSFVKVREVIENQFKRPLEEMFTSFDEVPIAAGSLAQVHKAVTNSKEEVAVKVQRPGIEKIIEADIKILYDFAFLLKKHFPEIGYYEPDRIVDEFAKTIRKELDFIREGRNIERFRKCFKNDQTIYFPKVYWDLSAPKVLTMEYIKGYKLSEIDSFPDLNVDKKCVALNGAHFILREIFECHFFHADPHPGNIFLLNNNVMAFVDFGMVGILDDTIVDWLINILKAILDKDVDLLIKAILNLNMAPAPKDIINFRIDLFDFLERYYEVPLKDLKVGTLIEEFLDIIRKYKIRFPTYLVLMLRTLVIHEGIGRVLYPEFNMIEYLKSHIKNLILKNINLSRISKEFSFILEDTASLFKELPSNLREIFLKLKDDNITINLDHRGLESLINHMDKVGNRLSLAIIIASLVIGSSMLFQFQTTLKIFGYPLPGVLGFVLVFLLGLKLLVETLKSSNL</sequence>
<dbReference type="InterPro" id="IPR000719">
    <property type="entry name" value="Prot_kinase_dom"/>
</dbReference>
<dbReference type="PROSITE" id="PS50011">
    <property type="entry name" value="PROTEIN_KINASE_DOM"/>
    <property type="match status" value="1"/>
</dbReference>
<dbReference type="PANTHER" id="PTHR10566:SF113">
    <property type="entry name" value="PROTEIN ACTIVITY OF BC1 COMPLEX KINASE 7, CHLOROPLASTIC"/>
    <property type="match status" value="1"/>
</dbReference>
<dbReference type="EMBL" id="CP020921">
    <property type="protein sequence ID" value="AWB11066.1"/>
    <property type="molecule type" value="Genomic_DNA"/>
</dbReference>
<keyword evidence="2" id="KW-0812">Transmembrane</keyword>
<organism evidence="4 5">
    <name type="scientific">Thermodesulfobium acidiphilum</name>
    <dbReference type="NCBI Taxonomy" id="1794699"/>
    <lineage>
        <taxon>Bacteria</taxon>
        <taxon>Pseudomonadati</taxon>
        <taxon>Thermodesulfobiota</taxon>
        <taxon>Thermodesulfobiia</taxon>
        <taxon>Thermodesulfobiales</taxon>
        <taxon>Thermodesulfobiaceae</taxon>
        <taxon>Thermodesulfobium</taxon>
    </lineage>
</organism>
<comment type="similarity">
    <text evidence="1">Belongs to the protein kinase superfamily. ADCK protein kinase family.</text>
</comment>
<gene>
    <name evidence="4" type="ORF">TDSAC_1730</name>
</gene>
<feature type="domain" description="Protein kinase" evidence="3">
    <location>
        <begin position="134"/>
        <end position="434"/>
    </location>
</feature>
<dbReference type="InterPro" id="IPR004147">
    <property type="entry name" value="ABC1_dom"/>
</dbReference>
<dbReference type="InterPro" id="IPR011009">
    <property type="entry name" value="Kinase-like_dom_sf"/>
</dbReference>
<name>A0A2R4W2Z8_THEAF</name>
<feature type="transmembrane region" description="Helical" evidence="2">
    <location>
        <begin position="508"/>
        <end position="527"/>
    </location>
</feature>
<dbReference type="GO" id="GO:0005524">
    <property type="term" value="F:ATP binding"/>
    <property type="evidence" value="ECO:0007669"/>
    <property type="project" value="InterPro"/>
</dbReference>
<evidence type="ECO:0000313" key="4">
    <source>
        <dbReference type="EMBL" id="AWB11066.1"/>
    </source>
</evidence>
<dbReference type="GO" id="GO:0004672">
    <property type="term" value="F:protein kinase activity"/>
    <property type="evidence" value="ECO:0007669"/>
    <property type="project" value="InterPro"/>
</dbReference>
<dbReference type="Proteomes" id="UP000244792">
    <property type="component" value="Chromosome"/>
</dbReference>